<evidence type="ECO:0000259" key="1">
    <source>
        <dbReference type="PROSITE" id="PS51186"/>
    </source>
</evidence>
<keyword evidence="2" id="KW-0689">Ribosomal protein</keyword>
<name>A0A7W5GD65_9BACL</name>
<dbReference type="InterPro" id="IPR016181">
    <property type="entry name" value="Acyl_CoA_acyltransferase"/>
</dbReference>
<evidence type="ECO:0000313" key="2">
    <source>
        <dbReference type="EMBL" id="MBB3155606.1"/>
    </source>
</evidence>
<dbReference type="AlphaFoldDB" id="A0A7W5GD65"/>
<dbReference type="EMBL" id="JACHXW010000026">
    <property type="protein sequence ID" value="MBB3155606.1"/>
    <property type="molecule type" value="Genomic_DNA"/>
</dbReference>
<keyword evidence="2" id="KW-0687">Ribonucleoprotein</keyword>
<sequence length="167" mass="18596">MNIRVLDEPDAILYQALRLNALKCNPEAFGSTYEREADFSLEIVIERLKPGGDKFVLGAFDDNGSLVGIVSFVRENSQKTAHKGNVYGMYVAPEQRGQGLGKLLMNELISRASDCEGLEHINLTVISGNDYAKKLYQSLGFKVYGLENNALKYNGEYFDECLMVLTV</sequence>
<dbReference type="CDD" id="cd04301">
    <property type="entry name" value="NAT_SF"/>
    <property type="match status" value="1"/>
</dbReference>
<evidence type="ECO:0000313" key="3">
    <source>
        <dbReference type="Proteomes" id="UP000518605"/>
    </source>
</evidence>
<dbReference type="SUPFAM" id="SSF55729">
    <property type="entry name" value="Acyl-CoA N-acyltransferases (Nat)"/>
    <property type="match status" value="1"/>
</dbReference>
<organism evidence="2 3">
    <name type="scientific">Paenibacillus endophyticus</name>
    <dbReference type="NCBI Taxonomy" id="1294268"/>
    <lineage>
        <taxon>Bacteria</taxon>
        <taxon>Bacillati</taxon>
        <taxon>Bacillota</taxon>
        <taxon>Bacilli</taxon>
        <taxon>Bacillales</taxon>
        <taxon>Paenibacillaceae</taxon>
        <taxon>Paenibacillus</taxon>
    </lineage>
</organism>
<dbReference type="PROSITE" id="PS51186">
    <property type="entry name" value="GNAT"/>
    <property type="match status" value="1"/>
</dbReference>
<dbReference type="GO" id="GO:0016747">
    <property type="term" value="F:acyltransferase activity, transferring groups other than amino-acyl groups"/>
    <property type="evidence" value="ECO:0007669"/>
    <property type="project" value="InterPro"/>
</dbReference>
<reference evidence="2 3" key="1">
    <citation type="submission" date="2020-08" db="EMBL/GenBank/DDBJ databases">
        <title>Genomic Encyclopedia of Type Strains, Phase III (KMG-III): the genomes of soil and plant-associated and newly described type strains.</title>
        <authorList>
            <person name="Whitman W."/>
        </authorList>
    </citation>
    <scope>NUCLEOTIDE SEQUENCE [LARGE SCALE GENOMIC DNA]</scope>
    <source>
        <strain evidence="2 3">CECT 8234</strain>
    </source>
</reference>
<dbReference type="Gene3D" id="3.40.630.30">
    <property type="match status" value="1"/>
</dbReference>
<comment type="caution">
    <text evidence="2">The sequence shown here is derived from an EMBL/GenBank/DDBJ whole genome shotgun (WGS) entry which is preliminary data.</text>
</comment>
<dbReference type="InterPro" id="IPR000182">
    <property type="entry name" value="GNAT_dom"/>
</dbReference>
<protein>
    <submittedName>
        <fullName evidence="2">Ribosomal protein S18 acetylase RimI-like enzyme</fullName>
    </submittedName>
</protein>
<dbReference type="RefSeq" id="WP_183570441.1">
    <property type="nucleotide sequence ID" value="NZ_CBCSLB010000026.1"/>
</dbReference>
<dbReference type="GO" id="GO:0005840">
    <property type="term" value="C:ribosome"/>
    <property type="evidence" value="ECO:0007669"/>
    <property type="project" value="UniProtKB-KW"/>
</dbReference>
<keyword evidence="3" id="KW-1185">Reference proteome</keyword>
<feature type="domain" description="N-acetyltransferase" evidence="1">
    <location>
        <begin position="1"/>
        <end position="167"/>
    </location>
</feature>
<gene>
    <name evidence="2" type="ORF">FHS16_005714</name>
</gene>
<dbReference type="PANTHER" id="PTHR43617">
    <property type="entry name" value="L-AMINO ACID N-ACETYLTRANSFERASE"/>
    <property type="match status" value="1"/>
</dbReference>
<dbReference type="PANTHER" id="PTHR43617:SF20">
    <property type="entry name" value="N-ALPHA-ACETYLTRANSFERASE RIMI"/>
    <property type="match status" value="1"/>
</dbReference>
<dbReference type="InterPro" id="IPR050276">
    <property type="entry name" value="MshD_Acetyltransferase"/>
</dbReference>
<dbReference type="Pfam" id="PF00583">
    <property type="entry name" value="Acetyltransf_1"/>
    <property type="match status" value="1"/>
</dbReference>
<accession>A0A7W5GD65</accession>
<dbReference type="Proteomes" id="UP000518605">
    <property type="component" value="Unassembled WGS sequence"/>
</dbReference>
<proteinExistence type="predicted"/>